<dbReference type="InterPro" id="IPR021050">
    <property type="entry name" value="Cyt_c_oxidase_su4_actinobac"/>
</dbReference>
<dbReference type="GO" id="GO:0022900">
    <property type="term" value="P:electron transport chain"/>
    <property type="evidence" value="ECO:0007669"/>
    <property type="project" value="InterPro"/>
</dbReference>
<dbReference type="PIRSF" id="PIRSF017385">
    <property type="entry name" value="CtaF"/>
    <property type="match status" value="1"/>
</dbReference>
<keyword evidence="7 11" id="KW-1133">Transmembrane helix</keyword>
<dbReference type="Gene3D" id="1.20.1740.10">
    <property type="entry name" value="Amino acid/polyamine transporter I"/>
    <property type="match status" value="1"/>
</dbReference>
<dbReference type="GO" id="GO:0005886">
    <property type="term" value="C:plasma membrane"/>
    <property type="evidence" value="ECO:0007669"/>
    <property type="project" value="UniProtKB-SubCell"/>
</dbReference>
<evidence type="ECO:0000256" key="5">
    <source>
        <dbReference type="ARBA" id="ARBA00022692"/>
    </source>
</evidence>
<evidence type="ECO:0000256" key="3">
    <source>
        <dbReference type="ARBA" id="ARBA00006870"/>
    </source>
</evidence>
<dbReference type="EC" id="7.1.1.9" evidence="10"/>
<comment type="similarity">
    <text evidence="3 10">Belongs to the cytochrome c oxidase bacterial subunit CtaF family.</text>
</comment>
<evidence type="ECO:0000256" key="6">
    <source>
        <dbReference type="ARBA" id="ARBA00022967"/>
    </source>
</evidence>
<evidence type="ECO:0000313" key="13">
    <source>
        <dbReference type="Proteomes" id="UP000547973"/>
    </source>
</evidence>
<evidence type="ECO:0000256" key="4">
    <source>
        <dbReference type="ARBA" id="ARBA00022475"/>
    </source>
</evidence>
<dbReference type="OrthoDB" id="5244617at2"/>
<dbReference type="EMBL" id="JACBZO010000001">
    <property type="protein sequence ID" value="NYI41207.1"/>
    <property type="molecule type" value="Genomic_DNA"/>
</dbReference>
<keyword evidence="5 11" id="KW-0812">Transmembrane</keyword>
<comment type="subcellular location">
    <subcellularLocation>
        <location evidence="2">Cell membrane</location>
        <topology evidence="2">Multi-pass membrane protein</topology>
    </subcellularLocation>
</comment>
<reference evidence="12 13" key="1">
    <citation type="submission" date="2020-07" db="EMBL/GenBank/DDBJ databases">
        <title>Sequencing the genomes of 1000 actinobacteria strains.</title>
        <authorList>
            <person name="Klenk H.-P."/>
        </authorList>
    </citation>
    <scope>NUCLEOTIDE SEQUENCE [LARGE SCALE GENOMIC DNA]</scope>
    <source>
        <strain evidence="12 13">DSM 19970</strain>
    </source>
</reference>
<evidence type="ECO:0000256" key="10">
    <source>
        <dbReference type="PIRNR" id="PIRNR017385"/>
    </source>
</evidence>
<evidence type="ECO:0000256" key="11">
    <source>
        <dbReference type="SAM" id="Phobius"/>
    </source>
</evidence>
<sequence length="133" mass="14988">MKTESRIFFIPGAFFLLVAIVYGFLTHFQELVGFPAILLSAAFALMIAFYFRMLEKRHGERPEDRDEGMVSEQSGDQGLYAPWSWWPLVLAFGCALAFVAMAVGWWVMVPAVIVAVIGLVGWVFEFSTGRFSH</sequence>
<comment type="function">
    <text evidence="1 10">Part of cytochrome c oxidase, its function is unknown.</text>
</comment>
<evidence type="ECO:0000256" key="2">
    <source>
        <dbReference type="ARBA" id="ARBA00004651"/>
    </source>
</evidence>
<comment type="caution">
    <text evidence="12">The sequence shown here is derived from an EMBL/GenBank/DDBJ whole genome shotgun (WGS) entry which is preliminary data.</text>
</comment>
<evidence type="ECO:0000256" key="9">
    <source>
        <dbReference type="ARBA" id="ARBA00047816"/>
    </source>
</evidence>
<protein>
    <recommendedName>
        <fullName evidence="10">Cytochrome c oxidase polypeptide 4</fullName>
        <ecNumber evidence="10">7.1.1.9</ecNumber>
    </recommendedName>
    <alternativeName>
        <fullName evidence="10">Cytochrome aa3 subunit 4</fullName>
    </alternativeName>
    <alternativeName>
        <fullName evidence="10">Cytochrome c oxidase polypeptide IV</fullName>
    </alternativeName>
</protein>
<proteinExistence type="inferred from homology"/>
<evidence type="ECO:0000256" key="8">
    <source>
        <dbReference type="ARBA" id="ARBA00023136"/>
    </source>
</evidence>
<dbReference type="RefSeq" id="WP_062075013.1">
    <property type="nucleotide sequence ID" value="NZ_BBRC01000005.1"/>
</dbReference>
<gene>
    <name evidence="12" type="ORF">BKA03_001326</name>
</gene>
<feature type="transmembrane region" description="Helical" evidence="11">
    <location>
        <begin position="105"/>
        <end position="124"/>
    </location>
</feature>
<keyword evidence="4 10" id="KW-1003">Cell membrane</keyword>
<dbReference type="Proteomes" id="UP000547973">
    <property type="component" value="Unassembled WGS sequence"/>
</dbReference>
<keyword evidence="8 10" id="KW-0472">Membrane</keyword>
<evidence type="ECO:0000256" key="1">
    <source>
        <dbReference type="ARBA" id="ARBA00002536"/>
    </source>
</evidence>
<keyword evidence="13" id="KW-1185">Reference proteome</keyword>
<keyword evidence="6 10" id="KW-1278">Translocase</keyword>
<dbReference type="Pfam" id="PF12270">
    <property type="entry name" value="Cyt_c_ox_IV"/>
    <property type="match status" value="1"/>
</dbReference>
<evidence type="ECO:0000256" key="7">
    <source>
        <dbReference type="ARBA" id="ARBA00022989"/>
    </source>
</evidence>
<feature type="transmembrane region" description="Helical" evidence="11">
    <location>
        <begin position="7"/>
        <end position="25"/>
    </location>
</feature>
<feature type="transmembrane region" description="Helical" evidence="11">
    <location>
        <begin position="79"/>
        <end position="99"/>
    </location>
</feature>
<dbReference type="GO" id="GO:0004129">
    <property type="term" value="F:cytochrome-c oxidase activity"/>
    <property type="evidence" value="ECO:0007669"/>
    <property type="project" value="UniProtKB-EC"/>
</dbReference>
<evidence type="ECO:0000313" key="12">
    <source>
        <dbReference type="EMBL" id="NYI41207.1"/>
    </source>
</evidence>
<accession>A0A7Z0CJW5</accession>
<organism evidence="12 13">
    <name type="scientific">Demequina lutea</name>
    <dbReference type="NCBI Taxonomy" id="431489"/>
    <lineage>
        <taxon>Bacteria</taxon>
        <taxon>Bacillati</taxon>
        <taxon>Actinomycetota</taxon>
        <taxon>Actinomycetes</taxon>
        <taxon>Micrococcales</taxon>
        <taxon>Demequinaceae</taxon>
        <taxon>Demequina</taxon>
    </lineage>
</organism>
<comment type="catalytic activity">
    <reaction evidence="9 10">
        <text>4 Fe(II)-[cytochrome c] + O2 + 8 H(+)(in) = 4 Fe(III)-[cytochrome c] + 2 H2O + 4 H(+)(out)</text>
        <dbReference type="Rhea" id="RHEA:11436"/>
        <dbReference type="Rhea" id="RHEA-COMP:10350"/>
        <dbReference type="Rhea" id="RHEA-COMP:14399"/>
        <dbReference type="ChEBI" id="CHEBI:15377"/>
        <dbReference type="ChEBI" id="CHEBI:15378"/>
        <dbReference type="ChEBI" id="CHEBI:15379"/>
        <dbReference type="ChEBI" id="CHEBI:29033"/>
        <dbReference type="ChEBI" id="CHEBI:29034"/>
        <dbReference type="EC" id="7.1.1.9"/>
    </reaction>
</comment>
<feature type="transmembrane region" description="Helical" evidence="11">
    <location>
        <begin position="31"/>
        <end position="51"/>
    </location>
</feature>
<comment type="subunit">
    <text evidence="10">Associates with subunits I, II and III to form cytochrome c oxidase.</text>
</comment>
<name>A0A7Z0CJW5_9MICO</name>
<dbReference type="AlphaFoldDB" id="A0A7Z0CJW5"/>